<proteinExistence type="predicted"/>
<reference evidence="3" key="2">
    <citation type="submission" date="2022-01" db="EMBL/GenBank/DDBJ databases">
        <authorList>
            <person name="Zivanovic Y."/>
            <person name="Moreira D."/>
            <person name="Lopez-Garcia P."/>
        </authorList>
    </citation>
    <scope>NUCLEOTIDE SEQUENCE</scope>
    <source>
        <strain evidence="3">G9</strain>
    </source>
</reference>
<evidence type="ECO:0000313" key="4">
    <source>
        <dbReference type="Proteomes" id="UP001154265"/>
    </source>
</evidence>
<evidence type="ECO:0000256" key="1">
    <source>
        <dbReference type="SAM" id="MobiDB-lite"/>
    </source>
</evidence>
<comment type="caution">
    <text evidence="3">The sequence shown here is derived from an EMBL/GenBank/DDBJ whole genome shotgun (WGS) entry which is preliminary data.</text>
</comment>
<evidence type="ECO:0000313" key="3">
    <source>
        <dbReference type="EMBL" id="MDG2991793.1"/>
    </source>
</evidence>
<dbReference type="Proteomes" id="UP001154265">
    <property type="component" value="Unassembled WGS sequence"/>
</dbReference>
<feature type="compositionally biased region" description="Basic residues" evidence="1">
    <location>
        <begin position="208"/>
        <end position="218"/>
    </location>
</feature>
<feature type="region of interest" description="Disordered" evidence="1">
    <location>
        <begin position="206"/>
        <end position="239"/>
    </location>
</feature>
<dbReference type="EMBL" id="JAKKUT010000005">
    <property type="protein sequence ID" value="MDG2991793.1"/>
    <property type="molecule type" value="Genomic_DNA"/>
</dbReference>
<feature type="transmembrane region" description="Helical" evidence="2">
    <location>
        <begin position="60"/>
        <end position="80"/>
    </location>
</feature>
<organism evidence="3 4">
    <name type="scientific">Candidatus Synechococcus calcipolaris G9</name>
    <dbReference type="NCBI Taxonomy" id="1497997"/>
    <lineage>
        <taxon>Bacteria</taxon>
        <taxon>Bacillati</taxon>
        <taxon>Cyanobacteriota</taxon>
        <taxon>Cyanophyceae</taxon>
        <taxon>Synechococcales</taxon>
        <taxon>Synechococcaceae</taxon>
        <taxon>Synechococcus</taxon>
    </lineage>
</organism>
<name>A0ABT6F1U1_9SYNE</name>
<keyword evidence="4" id="KW-1185">Reference proteome</keyword>
<reference evidence="3" key="1">
    <citation type="journal article" date="2022" name="Genome Biol. Evol.">
        <title>A New Gene Family Diagnostic for Intracellular Biomineralization of Amorphous Ca Carbonates by Cyanobacteria.</title>
        <authorList>
            <person name="Benzerara K."/>
            <person name="Duprat E."/>
            <person name="Bitard-Feildel T."/>
            <person name="Caumes G."/>
            <person name="Cassier-Chauvat C."/>
            <person name="Chauvat F."/>
            <person name="Dezi M."/>
            <person name="Diop S.I."/>
            <person name="Gaschignard G."/>
            <person name="Gorgen S."/>
            <person name="Gugger M."/>
            <person name="Lopez-Garcia P."/>
            <person name="Millet M."/>
            <person name="Skouri-Panet F."/>
            <person name="Moreira D."/>
            <person name="Callebaut I."/>
        </authorList>
    </citation>
    <scope>NUCLEOTIDE SEQUENCE</scope>
    <source>
        <strain evidence="3">G9</strain>
    </source>
</reference>
<keyword evidence="2" id="KW-0472">Membrane</keyword>
<keyword evidence="2" id="KW-0812">Transmembrane</keyword>
<gene>
    <name evidence="3" type="ORF">L3556_12755</name>
</gene>
<protein>
    <submittedName>
        <fullName evidence="3">BCLAF1 and THRAP3 family protein</fullName>
    </submittedName>
</protein>
<accession>A0ABT6F1U1</accession>
<sequence>MLVPLTKEKLNQLIPVVATGSQYIYVWGKIQDFLRRLIFSIVGIVIISFPLGFIGHGAQLVTGLMSGFYWLWGPAVIATLKNRRYRRYRYGGFWQGQVLDVFVSEELIGKEENVDQRGQLVIIENRERCLNLEVGDKTGFFTPVRARLRRQHRVIRPGDIAQMILFSRQPDLSEIEQVSDVYLPQHRLWVGDYPCLQRDVFNQISQSFRRKRTPKRRSAPPPPRSDGRSRYSSKPSKYK</sequence>
<feature type="compositionally biased region" description="Low complexity" evidence="1">
    <location>
        <begin position="230"/>
        <end position="239"/>
    </location>
</feature>
<feature type="transmembrane region" description="Helical" evidence="2">
    <location>
        <begin position="37"/>
        <end position="54"/>
    </location>
</feature>
<evidence type="ECO:0000256" key="2">
    <source>
        <dbReference type="SAM" id="Phobius"/>
    </source>
</evidence>
<dbReference type="RefSeq" id="WP_277867721.1">
    <property type="nucleotide sequence ID" value="NZ_JAKKUT010000005.1"/>
</dbReference>
<keyword evidence="2" id="KW-1133">Transmembrane helix</keyword>